<comment type="caution">
    <text evidence="7">The sequence shown here is derived from an EMBL/GenBank/DDBJ whole genome shotgun (WGS) entry which is preliminary data.</text>
</comment>
<evidence type="ECO:0000256" key="1">
    <source>
        <dbReference type="ARBA" id="ARBA00004141"/>
    </source>
</evidence>
<reference evidence="7 8" key="1">
    <citation type="submission" date="2024-01" db="EMBL/GenBank/DDBJ databases">
        <title>A draft genome for the cacao thread blight pathogen Marasmiellus scandens.</title>
        <authorList>
            <person name="Baruah I.K."/>
            <person name="Leung J."/>
            <person name="Bukari Y."/>
            <person name="Amoako-Attah I."/>
            <person name="Meinhardt L.W."/>
            <person name="Bailey B.A."/>
            <person name="Cohen S.P."/>
        </authorList>
    </citation>
    <scope>NUCLEOTIDE SEQUENCE [LARGE SCALE GENOMIC DNA]</scope>
    <source>
        <strain evidence="7 8">GH-19</strain>
    </source>
</reference>
<keyword evidence="2 6" id="KW-0812">Transmembrane</keyword>
<evidence type="ECO:0000313" key="7">
    <source>
        <dbReference type="EMBL" id="KAK7467612.1"/>
    </source>
</evidence>
<dbReference type="PANTHER" id="PTHR23112">
    <property type="entry name" value="G PROTEIN-COUPLED RECEPTOR 157-RELATED"/>
    <property type="match status" value="1"/>
</dbReference>
<keyword evidence="4 6" id="KW-0472">Membrane</keyword>
<dbReference type="SUPFAM" id="SSF81321">
    <property type="entry name" value="Family A G protein-coupled receptor-like"/>
    <property type="match status" value="1"/>
</dbReference>
<evidence type="ECO:0000256" key="6">
    <source>
        <dbReference type="SAM" id="Phobius"/>
    </source>
</evidence>
<feature type="transmembrane region" description="Helical" evidence="6">
    <location>
        <begin position="179"/>
        <end position="200"/>
    </location>
</feature>
<feature type="transmembrane region" description="Helical" evidence="6">
    <location>
        <begin position="57"/>
        <end position="79"/>
    </location>
</feature>
<organism evidence="7 8">
    <name type="scientific">Marasmiellus scandens</name>
    <dbReference type="NCBI Taxonomy" id="2682957"/>
    <lineage>
        <taxon>Eukaryota</taxon>
        <taxon>Fungi</taxon>
        <taxon>Dikarya</taxon>
        <taxon>Basidiomycota</taxon>
        <taxon>Agaricomycotina</taxon>
        <taxon>Agaricomycetes</taxon>
        <taxon>Agaricomycetidae</taxon>
        <taxon>Agaricales</taxon>
        <taxon>Marasmiineae</taxon>
        <taxon>Omphalotaceae</taxon>
        <taxon>Marasmiellus</taxon>
    </lineage>
</organism>
<evidence type="ECO:0000256" key="5">
    <source>
        <dbReference type="SAM" id="MobiDB-lite"/>
    </source>
</evidence>
<proteinExistence type="predicted"/>
<evidence type="ECO:0008006" key="9">
    <source>
        <dbReference type="Google" id="ProtNLM"/>
    </source>
</evidence>
<feature type="transmembrane region" description="Helical" evidence="6">
    <location>
        <begin position="297"/>
        <end position="319"/>
    </location>
</feature>
<feature type="transmembrane region" description="Helical" evidence="6">
    <location>
        <begin position="20"/>
        <end position="45"/>
    </location>
</feature>
<comment type="subcellular location">
    <subcellularLocation>
        <location evidence="1">Membrane</location>
        <topology evidence="1">Multi-pass membrane protein</topology>
    </subcellularLocation>
</comment>
<dbReference type="Gene3D" id="1.20.1070.10">
    <property type="entry name" value="Rhodopsin 7-helix transmembrane proteins"/>
    <property type="match status" value="1"/>
</dbReference>
<feature type="transmembrane region" description="Helical" evidence="6">
    <location>
        <begin position="91"/>
        <end position="116"/>
    </location>
</feature>
<evidence type="ECO:0000256" key="2">
    <source>
        <dbReference type="ARBA" id="ARBA00022692"/>
    </source>
</evidence>
<keyword evidence="8" id="KW-1185">Reference proteome</keyword>
<dbReference type="PANTHER" id="PTHR23112:SF0">
    <property type="entry name" value="TRANSMEMBRANE PROTEIN 116"/>
    <property type="match status" value="1"/>
</dbReference>
<protein>
    <recommendedName>
        <fullName evidence="9">G-protein coupled receptors family 2 profile 2 domain-containing protein</fullName>
    </recommendedName>
</protein>
<sequence>MNTFTRRDPTLADFNFAGQLGLYSTIPGTCLCFLVLVMYGIVALYRQGRKHLDRVSFRLLIYSLFFNVLYGIAFAVTAAQDGPGSLCTFGAFAVNFTLSFAIFFTTCIAINLQLVLVHHVNGKMMEKYYIIGTTILSIVLTVPAYGLGQFGYHQASSTCWFKNPDSKERLRWLIGTQSFWMALAAVIETVCSSIVLFWMFRFQMNTRYLQKASTPGHSRSLVTSGSGTMGGSSATKTTSFWSGTSSSRTAVREVSNRYRGVIIRIALYPIVSLLINSPTVALDIYSVVVPLTTDLDYRLLVVDLVLYGLRTLLYAVLAFGDPSFVKAVRDIRGKQKWSTNDSGRTVSNAQFAVGGHGPVDSSVTTMGGGPLAVNVELQQMTQSDDMSMGTKTVKGGKVSQDDSMFAPGQKQSTGTVEFASGFLGSRTEAQRRSQFESGQDDEEVWQLERQL</sequence>
<feature type="transmembrane region" description="Helical" evidence="6">
    <location>
        <begin position="128"/>
        <end position="147"/>
    </location>
</feature>
<feature type="region of interest" description="Disordered" evidence="5">
    <location>
        <begin position="386"/>
        <end position="451"/>
    </location>
</feature>
<name>A0ABR1K167_9AGAR</name>
<dbReference type="Proteomes" id="UP001498398">
    <property type="component" value="Unassembled WGS sequence"/>
</dbReference>
<feature type="transmembrane region" description="Helical" evidence="6">
    <location>
        <begin position="265"/>
        <end position="285"/>
    </location>
</feature>
<evidence type="ECO:0000256" key="4">
    <source>
        <dbReference type="ARBA" id="ARBA00023136"/>
    </source>
</evidence>
<accession>A0ABR1K167</accession>
<dbReference type="EMBL" id="JBANRG010000004">
    <property type="protein sequence ID" value="KAK7467612.1"/>
    <property type="molecule type" value="Genomic_DNA"/>
</dbReference>
<evidence type="ECO:0000256" key="3">
    <source>
        <dbReference type="ARBA" id="ARBA00022989"/>
    </source>
</evidence>
<keyword evidence="3 6" id="KW-1133">Transmembrane helix</keyword>
<evidence type="ECO:0000313" key="8">
    <source>
        <dbReference type="Proteomes" id="UP001498398"/>
    </source>
</evidence>
<gene>
    <name evidence="7" type="ORF">VKT23_004665</name>
</gene>